<dbReference type="Proteomes" id="UP001500013">
    <property type="component" value="Unassembled WGS sequence"/>
</dbReference>
<comment type="subcellular location">
    <subcellularLocation>
        <location evidence="11">Cell membrane</location>
        <topology evidence="11">Single-pass membrane protein</topology>
    </subcellularLocation>
</comment>
<name>A0ABN2RKE1_9MICO</name>
<keyword evidence="10 11" id="KW-0472">Membrane</keyword>
<evidence type="ECO:0000256" key="6">
    <source>
        <dbReference type="ARBA" id="ARBA00022840"/>
    </source>
</evidence>
<evidence type="ECO:0000256" key="3">
    <source>
        <dbReference type="ARBA" id="ARBA00022538"/>
    </source>
</evidence>
<protein>
    <recommendedName>
        <fullName evidence="11">Potassium-transporting ATPase KdpC subunit</fullName>
    </recommendedName>
    <alternativeName>
        <fullName evidence="11">ATP phosphohydrolase [potassium-transporting] C chain</fullName>
    </alternativeName>
    <alternativeName>
        <fullName evidence="11">Potassium-binding and translocating subunit C</fullName>
    </alternativeName>
    <alternativeName>
        <fullName evidence="11">Potassium-translocating ATPase C chain</fullName>
    </alternativeName>
</protein>
<keyword evidence="7 11" id="KW-0630">Potassium</keyword>
<evidence type="ECO:0000256" key="10">
    <source>
        <dbReference type="ARBA" id="ARBA00023136"/>
    </source>
</evidence>
<keyword evidence="8 11" id="KW-1133">Transmembrane helix</keyword>
<keyword evidence="4 11" id="KW-0812">Transmembrane</keyword>
<dbReference type="Pfam" id="PF02669">
    <property type="entry name" value="KdpC"/>
    <property type="match status" value="1"/>
</dbReference>
<sequence length="196" mass="20101">MNGTMHSFVKQSWAGLRAMLVLTVALGLLYPALVWGLGQAVARDQAAGSLVRVDGAVIGSSLIGQQWNGDEWFHGRPSASGYAGDTSGGSNLSGSALAAEVTRRAQTSRLDPATAPADALTASASGLDPDVSPAYASSQVARVAKARGLDPARVRALVLDHTYGRQLGFLGQPRVNVLQLNLALDALAAPMAPAAG</sequence>
<organism evidence="12 13">
    <name type="scientific">Terrabacter lapilli</name>
    <dbReference type="NCBI Taxonomy" id="436231"/>
    <lineage>
        <taxon>Bacteria</taxon>
        <taxon>Bacillati</taxon>
        <taxon>Actinomycetota</taxon>
        <taxon>Actinomycetes</taxon>
        <taxon>Micrococcales</taxon>
        <taxon>Intrasporangiaceae</taxon>
        <taxon>Terrabacter</taxon>
    </lineage>
</organism>
<dbReference type="PANTHER" id="PTHR30042:SF2">
    <property type="entry name" value="POTASSIUM-TRANSPORTING ATPASE KDPC SUBUNIT"/>
    <property type="match status" value="1"/>
</dbReference>
<keyword evidence="1 11" id="KW-0813">Transport</keyword>
<keyword evidence="9 11" id="KW-0406">Ion transport</keyword>
<evidence type="ECO:0000256" key="2">
    <source>
        <dbReference type="ARBA" id="ARBA00022475"/>
    </source>
</evidence>
<dbReference type="NCBIfam" id="NF001454">
    <property type="entry name" value="PRK00315.1"/>
    <property type="match status" value="1"/>
</dbReference>
<keyword evidence="2 11" id="KW-1003">Cell membrane</keyword>
<keyword evidence="3 11" id="KW-0633">Potassium transport</keyword>
<reference evidence="12 13" key="1">
    <citation type="journal article" date="2019" name="Int. J. Syst. Evol. Microbiol.">
        <title>The Global Catalogue of Microorganisms (GCM) 10K type strain sequencing project: providing services to taxonomists for standard genome sequencing and annotation.</title>
        <authorList>
            <consortium name="The Broad Institute Genomics Platform"/>
            <consortium name="The Broad Institute Genome Sequencing Center for Infectious Disease"/>
            <person name="Wu L."/>
            <person name="Ma J."/>
        </authorList>
    </citation>
    <scope>NUCLEOTIDE SEQUENCE [LARGE SCALE GENOMIC DNA]</scope>
    <source>
        <strain evidence="12 13">JCM 15628</strain>
    </source>
</reference>
<dbReference type="NCBIfam" id="TIGR00681">
    <property type="entry name" value="kdpC"/>
    <property type="match status" value="1"/>
</dbReference>
<keyword evidence="13" id="KW-1185">Reference proteome</keyword>
<evidence type="ECO:0000313" key="12">
    <source>
        <dbReference type="EMBL" id="GAA1970472.1"/>
    </source>
</evidence>
<evidence type="ECO:0000256" key="5">
    <source>
        <dbReference type="ARBA" id="ARBA00022741"/>
    </source>
</evidence>
<comment type="similarity">
    <text evidence="11">Belongs to the KdpC family.</text>
</comment>
<dbReference type="PIRSF" id="PIRSF001296">
    <property type="entry name" value="K_ATPase_KdpC"/>
    <property type="match status" value="1"/>
</dbReference>
<evidence type="ECO:0000256" key="4">
    <source>
        <dbReference type="ARBA" id="ARBA00022692"/>
    </source>
</evidence>
<evidence type="ECO:0000256" key="9">
    <source>
        <dbReference type="ARBA" id="ARBA00023065"/>
    </source>
</evidence>
<dbReference type="InterPro" id="IPR003820">
    <property type="entry name" value="KdpC"/>
</dbReference>
<evidence type="ECO:0000313" key="13">
    <source>
        <dbReference type="Proteomes" id="UP001500013"/>
    </source>
</evidence>
<dbReference type="HAMAP" id="MF_00276">
    <property type="entry name" value="KdpC"/>
    <property type="match status" value="1"/>
</dbReference>
<dbReference type="EMBL" id="BAAAPU010000003">
    <property type="protein sequence ID" value="GAA1970472.1"/>
    <property type="molecule type" value="Genomic_DNA"/>
</dbReference>
<accession>A0ABN2RKE1</accession>
<evidence type="ECO:0000256" key="7">
    <source>
        <dbReference type="ARBA" id="ARBA00022958"/>
    </source>
</evidence>
<proteinExistence type="inferred from homology"/>
<comment type="subunit">
    <text evidence="11">The system is composed of three essential subunits: KdpA, KdpB and KdpC.</text>
</comment>
<evidence type="ECO:0000256" key="8">
    <source>
        <dbReference type="ARBA" id="ARBA00022989"/>
    </source>
</evidence>
<evidence type="ECO:0000256" key="1">
    <source>
        <dbReference type="ARBA" id="ARBA00022448"/>
    </source>
</evidence>
<evidence type="ECO:0000256" key="11">
    <source>
        <dbReference type="HAMAP-Rule" id="MF_00276"/>
    </source>
</evidence>
<keyword evidence="6 11" id="KW-0067">ATP-binding</keyword>
<keyword evidence="5 11" id="KW-0547">Nucleotide-binding</keyword>
<comment type="caution">
    <text evidence="12">The sequence shown here is derived from an EMBL/GenBank/DDBJ whole genome shotgun (WGS) entry which is preliminary data.</text>
</comment>
<dbReference type="PANTHER" id="PTHR30042">
    <property type="entry name" value="POTASSIUM-TRANSPORTING ATPASE C CHAIN"/>
    <property type="match status" value="1"/>
</dbReference>
<gene>
    <name evidence="11" type="primary">kdpC</name>
    <name evidence="12" type="ORF">GCM10009817_07980</name>
</gene>
<comment type="function">
    <text evidence="11">Part of the high-affinity ATP-driven potassium transport (or Kdp) system, which catalyzes the hydrolysis of ATP coupled with the electrogenic transport of potassium into the cytoplasm. This subunit acts as a catalytic chaperone that increases the ATP-binding affinity of the ATP-hydrolyzing subunit KdpB by the formation of a transient KdpB/KdpC/ATP ternary complex.</text>
</comment>